<gene>
    <name evidence="1" type="ORF">Maes01_00728</name>
</gene>
<dbReference type="PROSITE" id="PS51257">
    <property type="entry name" value="PROKAR_LIPOPROTEIN"/>
    <property type="match status" value="1"/>
</dbReference>
<proteinExistence type="predicted"/>
<accession>A0ABP9WM33</accession>
<reference evidence="1 2" key="1">
    <citation type="submission" date="2024-02" db="EMBL/GenBank/DDBJ databases">
        <title>Microbulbifer aestuariivivens NBRC 112533.</title>
        <authorList>
            <person name="Ichikawa N."/>
            <person name="Katano-Makiyama Y."/>
            <person name="Hidaka K."/>
        </authorList>
    </citation>
    <scope>NUCLEOTIDE SEQUENCE [LARGE SCALE GENOMIC DNA]</scope>
    <source>
        <strain evidence="1 2">NBRC 112533</strain>
    </source>
</reference>
<name>A0ABP9WM33_9GAMM</name>
<comment type="caution">
    <text evidence="1">The sequence shown here is derived from an EMBL/GenBank/DDBJ whole genome shotgun (WGS) entry which is preliminary data.</text>
</comment>
<evidence type="ECO:0000313" key="2">
    <source>
        <dbReference type="Proteomes" id="UP001408594"/>
    </source>
</evidence>
<protein>
    <recommendedName>
        <fullName evidence="3">Repeat protein (TIGR03806 family)</fullName>
    </recommendedName>
</protein>
<evidence type="ECO:0008006" key="3">
    <source>
        <dbReference type="Google" id="ProtNLM"/>
    </source>
</evidence>
<organism evidence="1 2">
    <name type="scientific">Microbulbifer aestuariivivens</name>
    <dbReference type="NCBI Taxonomy" id="1908308"/>
    <lineage>
        <taxon>Bacteria</taxon>
        <taxon>Pseudomonadati</taxon>
        <taxon>Pseudomonadota</taxon>
        <taxon>Gammaproteobacteria</taxon>
        <taxon>Cellvibrionales</taxon>
        <taxon>Microbulbiferaceae</taxon>
        <taxon>Microbulbifer</taxon>
    </lineage>
</organism>
<dbReference type="InterPro" id="IPR022269">
    <property type="entry name" value="SO_2930-like_C"/>
</dbReference>
<dbReference type="NCBIfam" id="TIGR03806">
    <property type="entry name" value="chp_HNE_0200"/>
    <property type="match status" value="1"/>
</dbReference>
<dbReference type="Proteomes" id="UP001408594">
    <property type="component" value="Unassembled WGS sequence"/>
</dbReference>
<dbReference type="RefSeq" id="WP_345548954.1">
    <property type="nucleotide sequence ID" value="NZ_BAABRT010000004.1"/>
</dbReference>
<evidence type="ECO:0000313" key="1">
    <source>
        <dbReference type="EMBL" id="GAA5524174.1"/>
    </source>
</evidence>
<sequence length="387" mass="42165">MRNQFWGLVLAPVFAAALGGCEAPRDQIQQSVTLFERDAVPDTLSAWHLVEAIDGELSLNDGVVPYDLNTALFTDYAHKLRTVWMPAGTSASYGQEDFDYPVGTVITKTFYYPKDAEGNTAAVLRTDDYSRDYVAGKVGEALDLENVRLMETRVLVKRADGWQALPYVWNAEQTDAVLEIAGDAARLQLAGERGDVTAFTYVVPDANQCAGCHADNHTNKAIMPLGPRARHLNKHYTYAGGAENQLLHWQQVGYLSGLPELADIPKNVHFQDASAPLEERARSYLDINCGHCHNPSGAADTSGLMLHHLEQDQRKLGLCKPPVAAGTGSGNRLFAIVPGEPEASILNFRVETTNPGAMMPELGRSLQDEKGAALLREWVASMPGSCS</sequence>
<keyword evidence="2" id="KW-1185">Reference proteome</keyword>
<dbReference type="EMBL" id="BAABRT010000004">
    <property type="protein sequence ID" value="GAA5524174.1"/>
    <property type="molecule type" value="Genomic_DNA"/>
</dbReference>